<evidence type="ECO:0000256" key="2">
    <source>
        <dbReference type="ARBA" id="ARBA00022630"/>
    </source>
</evidence>
<reference evidence="9 10" key="1">
    <citation type="submission" date="2019-10" db="EMBL/GenBank/DDBJ databases">
        <title>Poseidonibacter ostreae sp. nov., isolated from the gut of the Ostrea denselamellosa.</title>
        <authorList>
            <person name="Choi A."/>
        </authorList>
    </citation>
    <scope>NUCLEOTIDE SEQUENCE [LARGE SCALE GENOMIC DNA]</scope>
    <source>
        <strain evidence="7 10">SJOD-M-33</strain>
        <strain evidence="8 9">SJOD-M-5</strain>
    </source>
</reference>
<dbReference type="EMBL" id="WFKK01000025">
    <property type="protein sequence ID" value="KAB7888396.1"/>
    <property type="molecule type" value="Genomic_DNA"/>
</dbReference>
<evidence type="ECO:0000259" key="5">
    <source>
        <dbReference type="Pfam" id="PF00732"/>
    </source>
</evidence>
<gene>
    <name evidence="8" type="ORF">GBG18_12520</name>
    <name evidence="7" type="ORF">GBG19_09165</name>
</gene>
<dbReference type="Pfam" id="PF05199">
    <property type="entry name" value="GMC_oxred_C"/>
    <property type="match status" value="1"/>
</dbReference>
<dbReference type="PANTHER" id="PTHR46056:SF12">
    <property type="entry name" value="LONG-CHAIN-ALCOHOL OXIDASE"/>
    <property type="match status" value="1"/>
</dbReference>
<keyword evidence="4" id="KW-0560">Oxidoreductase</keyword>
<dbReference type="EMBL" id="WFKJ01000046">
    <property type="protein sequence ID" value="KAB7888663.1"/>
    <property type="molecule type" value="Genomic_DNA"/>
</dbReference>
<organism evidence="7 10">
    <name type="scientific">Poseidonibacter ostreae</name>
    <dbReference type="NCBI Taxonomy" id="2654171"/>
    <lineage>
        <taxon>Bacteria</taxon>
        <taxon>Pseudomonadati</taxon>
        <taxon>Campylobacterota</taxon>
        <taxon>Epsilonproteobacteria</taxon>
        <taxon>Campylobacterales</taxon>
        <taxon>Arcobacteraceae</taxon>
        <taxon>Poseidonibacter</taxon>
    </lineage>
</organism>
<evidence type="ECO:0000256" key="1">
    <source>
        <dbReference type="ARBA" id="ARBA00010790"/>
    </source>
</evidence>
<dbReference type="Proteomes" id="UP000461010">
    <property type="component" value="Unassembled WGS sequence"/>
</dbReference>
<evidence type="ECO:0000313" key="10">
    <source>
        <dbReference type="Proteomes" id="UP000472839"/>
    </source>
</evidence>
<dbReference type="RefSeq" id="WP_152191557.1">
    <property type="nucleotide sequence ID" value="NZ_WFKI01000004.1"/>
</dbReference>
<dbReference type="GO" id="GO:0016614">
    <property type="term" value="F:oxidoreductase activity, acting on CH-OH group of donors"/>
    <property type="evidence" value="ECO:0007669"/>
    <property type="project" value="InterPro"/>
</dbReference>
<evidence type="ECO:0000313" key="7">
    <source>
        <dbReference type="EMBL" id="KAB7888396.1"/>
    </source>
</evidence>
<proteinExistence type="inferred from homology"/>
<dbReference type="GO" id="GO:0050660">
    <property type="term" value="F:flavin adenine dinucleotide binding"/>
    <property type="evidence" value="ECO:0007669"/>
    <property type="project" value="InterPro"/>
</dbReference>
<name>A0A6L4WUE2_9BACT</name>
<sequence length="554" mass="62410">MIYDICVIGSGAGAGPIIYELSKQGHKVCVLEKGDFYKREDFSKDELAVTRRSVYNPKLEEQYHTIEEYIDKKWTKFPTYDTGWDFNNGNLIGGSSNFMSGFFYRLKPDDFKLASKYGKIKNSNIVDWPISYDDMELYYDKVEKIIGVSGEVSDYAHQEPRSSKNFPFKALEEHPITKLIDNASNELNFSIVKTPRAIISKDFKHRSACYYSNYCGSYGCSSGAKGSSREALILPVLKTNNLDVITNANVIKLNTNKNKKITQAIYLTKDGKKKELNAKLFILAAQAVESSRLLLNSKDVNFPNGLANNSLNVGKNLLSSSGGIVTGRFDERSMPLKELMTPGLFVNRAIKDFYFTKKFKGGMVEMVFEHANPIRRANFFKWDEKDSSKLLIGKELQDKLHTSFTKAKTLNMEVFADWTPNDNSFVSVDEKYKDKYGIPVANIRIGTIKHDLEVSNFLAKKAVKLLKQMGAKDIQSNIDALPSSNLQAGGCRFGNNPKTSVLNKYCQAHEVKNLFVTDGSFMPTGGSVPFTFTIYANSFRVADYIKDNYKSLIN</sequence>
<feature type="domain" description="Glucose-methanol-choline oxidoreductase C-terminal" evidence="6">
    <location>
        <begin position="420"/>
        <end position="536"/>
    </location>
</feature>
<keyword evidence="3" id="KW-0274">FAD</keyword>
<dbReference type="Pfam" id="PF00732">
    <property type="entry name" value="GMC_oxred_N"/>
    <property type="match status" value="1"/>
</dbReference>
<keyword evidence="2" id="KW-0285">Flavoprotein</keyword>
<dbReference type="InterPro" id="IPR000172">
    <property type="entry name" value="GMC_OxRdtase_N"/>
</dbReference>
<evidence type="ECO:0000313" key="8">
    <source>
        <dbReference type="EMBL" id="KAB7888663.1"/>
    </source>
</evidence>
<keyword evidence="9" id="KW-1185">Reference proteome</keyword>
<comment type="caution">
    <text evidence="7">The sequence shown here is derived from an EMBL/GenBank/DDBJ whole genome shotgun (WGS) entry which is preliminary data.</text>
</comment>
<evidence type="ECO:0000256" key="3">
    <source>
        <dbReference type="ARBA" id="ARBA00022827"/>
    </source>
</evidence>
<comment type="similarity">
    <text evidence="1">Belongs to the GMC oxidoreductase family.</text>
</comment>
<dbReference type="PANTHER" id="PTHR46056">
    <property type="entry name" value="LONG-CHAIN-ALCOHOL OXIDASE"/>
    <property type="match status" value="1"/>
</dbReference>
<feature type="domain" description="Glucose-methanol-choline oxidoreductase N-terminal" evidence="5">
    <location>
        <begin position="89"/>
        <end position="317"/>
    </location>
</feature>
<evidence type="ECO:0000259" key="6">
    <source>
        <dbReference type="Pfam" id="PF05199"/>
    </source>
</evidence>
<dbReference type="InterPro" id="IPR036188">
    <property type="entry name" value="FAD/NAD-bd_sf"/>
</dbReference>
<evidence type="ECO:0000313" key="9">
    <source>
        <dbReference type="Proteomes" id="UP000461010"/>
    </source>
</evidence>
<dbReference type="SUPFAM" id="SSF54373">
    <property type="entry name" value="FAD-linked reductases, C-terminal domain"/>
    <property type="match status" value="1"/>
</dbReference>
<dbReference type="InterPro" id="IPR007867">
    <property type="entry name" value="GMC_OxRtase_C"/>
</dbReference>
<dbReference type="Proteomes" id="UP000472839">
    <property type="component" value="Unassembled WGS sequence"/>
</dbReference>
<dbReference type="Gene3D" id="3.50.50.60">
    <property type="entry name" value="FAD/NAD(P)-binding domain"/>
    <property type="match status" value="2"/>
</dbReference>
<evidence type="ECO:0000256" key="4">
    <source>
        <dbReference type="ARBA" id="ARBA00023002"/>
    </source>
</evidence>
<dbReference type="SUPFAM" id="SSF51905">
    <property type="entry name" value="FAD/NAD(P)-binding domain"/>
    <property type="match status" value="1"/>
</dbReference>
<dbReference type="AlphaFoldDB" id="A0A6L4WUE2"/>
<protein>
    <submittedName>
        <fullName evidence="7">Oxidoreductase</fullName>
    </submittedName>
</protein>
<accession>A0A6L4WUE2</accession>